<dbReference type="RefSeq" id="WP_045923276.1">
    <property type="nucleotide sequence ID" value="NZ_JBHTHW010000005.1"/>
</dbReference>
<evidence type="ECO:0000313" key="4">
    <source>
        <dbReference type="EMBL" id="KJY48390.1"/>
    </source>
</evidence>
<gene>
    <name evidence="4" type="primary">cobC2</name>
    <name evidence="4" type="ORF">JG29_14500</name>
</gene>
<keyword evidence="5" id="KW-1185">Reference proteome</keyword>
<dbReference type="SUPFAM" id="SSF53254">
    <property type="entry name" value="Phosphoglycerate mutase-like"/>
    <property type="match status" value="1"/>
</dbReference>
<dbReference type="GO" id="GO:0045820">
    <property type="term" value="P:negative regulation of glycolytic process"/>
    <property type="evidence" value="ECO:0007669"/>
    <property type="project" value="TreeGrafter"/>
</dbReference>
<dbReference type="Pfam" id="PF00300">
    <property type="entry name" value="His_Phos_1"/>
    <property type="match status" value="1"/>
</dbReference>
<protein>
    <submittedName>
        <fullName evidence="4">Alpha-ribazole-5'-phosphate phosphatase</fullName>
    </submittedName>
</protein>
<dbReference type="CDD" id="cd07067">
    <property type="entry name" value="HP_PGM_like"/>
    <property type="match status" value="1"/>
</dbReference>
<organism evidence="4 5">
    <name type="scientific">Bombilactobacillus mellis</name>
    <dbReference type="NCBI Taxonomy" id="1218508"/>
    <lineage>
        <taxon>Bacteria</taxon>
        <taxon>Bacillati</taxon>
        <taxon>Bacillota</taxon>
        <taxon>Bacilli</taxon>
        <taxon>Lactobacillales</taxon>
        <taxon>Lactobacillaceae</taxon>
        <taxon>Bombilactobacillus</taxon>
    </lineage>
</organism>
<dbReference type="Proteomes" id="UP000033695">
    <property type="component" value="Unassembled WGS sequence"/>
</dbReference>
<accession>A0A0F4KPP3</accession>
<dbReference type="InterPro" id="IPR013078">
    <property type="entry name" value="His_Pase_superF_clade-1"/>
</dbReference>
<feature type="binding site" evidence="3">
    <location>
        <begin position="8"/>
        <end position="15"/>
    </location>
    <ligand>
        <name>substrate</name>
    </ligand>
</feature>
<dbReference type="SMART" id="SM00855">
    <property type="entry name" value="PGAM"/>
    <property type="match status" value="1"/>
</dbReference>
<comment type="caution">
    <text evidence="4">The sequence shown here is derived from an EMBL/GenBank/DDBJ whole genome shotgun (WGS) entry which is preliminary data.</text>
</comment>
<dbReference type="Gene3D" id="3.40.50.1240">
    <property type="entry name" value="Phosphoglycerate mutase-like"/>
    <property type="match status" value="1"/>
</dbReference>
<dbReference type="HOGENOM" id="CLU_033323_9_0_9"/>
<evidence type="ECO:0000256" key="2">
    <source>
        <dbReference type="PIRSR" id="PIRSR613078-1"/>
    </source>
</evidence>
<evidence type="ECO:0000313" key="5">
    <source>
        <dbReference type="Proteomes" id="UP000033695"/>
    </source>
</evidence>
<dbReference type="PATRIC" id="fig|1218508.4.peg.1442"/>
<dbReference type="AlphaFoldDB" id="A0A0F4KPP3"/>
<reference evidence="4 5" key="1">
    <citation type="submission" date="2014-12" db="EMBL/GenBank/DDBJ databases">
        <title>Comparative genomics of the lactic acid bacteria isolated from the honey bee gut.</title>
        <authorList>
            <person name="Ellegaard K.M."/>
            <person name="Tamarit D."/>
            <person name="Javelind E."/>
            <person name="Olofsson T."/>
            <person name="Andersson S.G."/>
            <person name="Vasquez A."/>
        </authorList>
    </citation>
    <scope>NUCLEOTIDE SEQUENCE [LARGE SCALE GENOMIC DNA]</scope>
    <source>
        <strain evidence="4 5">Hon2</strain>
    </source>
</reference>
<evidence type="ECO:0000256" key="1">
    <source>
        <dbReference type="ARBA" id="ARBA00022801"/>
    </source>
</evidence>
<feature type="active site" description="Tele-phosphohistidine intermediate" evidence="2">
    <location>
        <position position="9"/>
    </location>
</feature>
<dbReference type="PANTHER" id="PTHR46517">
    <property type="entry name" value="FRUCTOSE-2,6-BISPHOSPHATASE TIGAR"/>
    <property type="match status" value="1"/>
</dbReference>
<dbReference type="PANTHER" id="PTHR46517:SF1">
    <property type="entry name" value="FRUCTOSE-2,6-BISPHOSPHATASE TIGAR"/>
    <property type="match status" value="1"/>
</dbReference>
<feature type="active site" description="Proton donor/acceptor" evidence="2">
    <location>
        <position position="84"/>
    </location>
</feature>
<name>A0A0F4KPP3_9LACO</name>
<evidence type="ECO:0000256" key="3">
    <source>
        <dbReference type="PIRSR" id="PIRSR613078-2"/>
    </source>
</evidence>
<dbReference type="InterPro" id="IPR029033">
    <property type="entry name" value="His_PPase_superfam"/>
</dbReference>
<feature type="binding site" evidence="3">
    <location>
        <position position="61"/>
    </location>
    <ligand>
        <name>substrate</name>
    </ligand>
</feature>
<proteinExistence type="predicted"/>
<dbReference type="GO" id="GO:0043456">
    <property type="term" value="P:regulation of pentose-phosphate shunt"/>
    <property type="evidence" value="ECO:0007669"/>
    <property type="project" value="TreeGrafter"/>
</dbReference>
<feature type="binding site" evidence="3">
    <location>
        <begin position="84"/>
        <end position="87"/>
    </location>
    <ligand>
        <name>substrate</name>
    </ligand>
</feature>
<dbReference type="GO" id="GO:0005829">
    <property type="term" value="C:cytosol"/>
    <property type="evidence" value="ECO:0007669"/>
    <property type="project" value="TreeGrafter"/>
</dbReference>
<dbReference type="GO" id="GO:0004331">
    <property type="term" value="F:fructose-2,6-bisphosphate 2-phosphatase activity"/>
    <property type="evidence" value="ECO:0007669"/>
    <property type="project" value="TreeGrafter"/>
</dbReference>
<dbReference type="STRING" id="1218508.JG29_14500"/>
<dbReference type="InterPro" id="IPR051695">
    <property type="entry name" value="Phosphoglycerate_Mutase"/>
</dbReference>
<keyword evidence="1" id="KW-0378">Hydrolase</keyword>
<dbReference type="EMBL" id="JXBZ01000009">
    <property type="protein sequence ID" value="KJY48390.1"/>
    <property type="molecule type" value="Genomic_DNA"/>
</dbReference>
<sequence length="204" mass="23991">MTALFLLRHGLTYANKLNLLQGTLENSKTFLTPQSKVEITQLQKLLSRYRIDLVYTSPLNRAFDTTEIICDNRAPFTIDQRLRELSYGKWNGKSWSYLIDNYCNYVNLKTQEVSSSSMSISQGESFEQGQQRIKSFVNEISFRFPNNRVLLVTHGWIIKNFIAIYWNDNCKAAQFNPRNLSLTKFLIDRKQNNFKLVFYDRLFL</sequence>